<protein>
    <submittedName>
        <fullName evidence="2">Uncharacterized protein</fullName>
    </submittedName>
</protein>
<dbReference type="RefSeq" id="WP_277577127.1">
    <property type="nucleotide sequence ID" value="NZ_JANRMI010000001.1"/>
</dbReference>
<proteinExistence type="predicted"/>
<keyword evidence="3" id="KW-1185">Reference proteome</keyword>
<name>A0ABT6DFM9_9BACT</name>
<sequence>MKKIIMLVSLLCGFNAMAKSEPFIAVSSNQAITILTKKTKVPANVLFAPILCYNGTVEDAEEIIQRSIEIRGGYTLVGFRTGQYLGDLSIFAEIETDRQATVKIRLDVCGK</sequence>
<accession>A0ABT6DFM9</accession>
<feature type="chain" id="PRO_5047256065" evidence="1">
    <location>
        <begin position="19"/>
        <end position="111"/>
    </location>
</feature>
<keyword evidence="1" id="KW-0732">Signal</keyword>
<organism evidence="2 3">
    <name type="scientific">Bdellovibrio svalbardensis</name>
    <dbReference type="NCBI Taxonomy" id="2972972"/>
    <lineage>
        <taxon>Bacteria</taxon>
        <taxon>Pseudomonadati</taxon>
        <taxon>Bdellovibrionota</taxon>
        <taxon>Bdellovibrionia</taxon>
        <taxon>Bdellovibrionales</taxon>
        <taxon>Pseudobdellovibrionaceae</taxon>
        <taxon>Bdellovibrio</taxon>
    </lineage>
</organism>
<evidence type="ECO:0000313" key="3">
    <source>
        <dbReference type="Proteomes" id="UP001152321"/>
    </source>
</evidence>
<reference evidence="2" key="1">
    <citation type="submission" date="2022-08" db="EMBL/GenBank/DDBJ databases">
        <title>Novel Bdellovibrio Species Isolated from Svalbard: Designation Bdellovibrio svalbardensis.</title>
        <authorList>
            <person name="Mitchell R.J."/>
            <person name="Choi S.Y."/>
        </authorList>
    </citation>
    <scope>NUCLEOTIDE SEQUENCE</scope>
    <source>
        <strain evidence="2">PAP01</strain>
    </source>
</reference>
<evidence type="ECO:0000313" key="2">
    <source>
        <dbReference type="EMBL" id="MDG0815654.1"/>
    </source>
</evidence>
<feature type="signal peptide" evidence="1">
    <location>
        <begin position="1"/>
        <end position="18"/>
    </location>
</feature>
<dbReference type="Proteomes" id="UP001152321">
    <property type="component" value="Unassembled WGS sequence"/>
</dbReference>
<gene>
    <name evidence="2" type="ORF">NWE73_04710</name>
</gene>
<dbReference type="EMBL" id="JANRMI010000001">
    <property type="protein sequence ID" value="MDG0815654.1"/>
    <property type="molecule type" value="Genomic_DNA"/>
</dbReference>
<evidence type="ECO:0000256" key="1">
    <source>
        <dbReference type="SAM" id="SignalP"/>
    </source>
</evidence>
<comment type="caution">
    <text evidence="2">The sequence shown here is derived from an EMBL/GenBank/DDBJ whole genome shotgun (WGS) entry which is preliminary data.</text>
</comment>